<organism evidence="2 3">
    <name type="scientific">Jaapia argillacea MUCL 33604</name>
    <dbReference type="NCBI Taxonomy" id="933084"/>
    <lineage>
        <taxon>Eukaryota</taxon>
        <taxon>Fungi</taxon>
        <taxon>Dikarya</taxon>
        <taxon>Basidiomycota</taxon>
        <taxon>Agaricomycotina</taxon>
        <taxon>Agaricomycetes</taxon>
        <taxon>Agaricomycetidae</taxon>
        <taxon>Jaapiales</taxon>
        <taxon>Jaapiaceae</taxon>
        <taxon>Jaapia</taxon>
    </lineage>
</organism>
<dbReference type="Proteomes" id="UP000027265">
    <property type="component" value="Unassembled WGS sequence"/>
</dbReference>
<evidence type="ECO:0000313" key="3">
    <source>
        <dbReference type="Proteomes" id="UP000027265"/>
    </source>
</evidence>
<dbReference type="EMBL" id="KL197735">
    <property type="protein sequence ID" value="KDQ53236.1"/>
    <property type="molecule type" value="Genomic_DNA"/>
</dbReference>
<dbReference type="AlphaFoldDB" id="A0A067PSD3"/>
<feature type="transmembrane region" description="Helical" evidence="1">
    <location>
        <begin position="31"/>
        <end position="50"/>
    </location>
</feature>
<evidence type="ECO:0000313" key="2">
    <source>
        <dbReference type="EMBL" id="KDQ53236.1"/>
    </source>
</evidence>
<keyword evidence="1" id="KW-0472">Membrane</keyword>
<proteinExistence type="predicted"/>
<name>A0A067PSD3_9AGAM</name>
<reference evidence="3" key="1">
    <citation type="journal article" date="2014" name="Proc. Natl. Acad. Sci. U.S.A.">
        <title>Extensive sampling of basidiomycete genomes demonstrates inadequacy of the white-rot/brown-rot paradigm for wood decay fungi.</title>
        <authorList>
            <person name="Riley R."/>
            <person name="Salamov A.A."/>
            <person name="Brown D.W."/>
            <person name="Nagy L.G."/>
            <person name="Floudas D."/>
            <person name="Held B.W."/>
            <person name="Levasseur A."/>
            <person name="Lombard V."/>
            <person name="Morin E."/>
            <person name="Otillar R."/>
            <person name="Lindquist E.A."/>
            <person name="Sun H."/>
            <person name="LaButti K.M."/>
            <person name="Schmutz J."/>
            <person name="Jabbour D."/>
            <person name="Luo H."/>
            <person name="Baker S.E."/>
            <person name="Pisabarro A.G."/>
            <person name="Walton J.D."/>
            <person name="Blanchette R.A."/>
            <person name="Henrissat B."/>
            <person name="Martin F."/>
            <person name="Cullen D."/>
            <person name="Hibbett D.S."/>
            <person name="Grigoriev I.V."/>
        </authorList>
    </citation>
    <scope>NUCLEOTIDE SEQUENCE [LARGE SCALE GENOMIC DNA]</scope>
    <source>
        <strain evidence="3">MUCL 33604</strain>
    </source>
</reference>
<keyword evidence="1" id="KW-0812">Transmembrane</keyword>
<protein>
    <submittedName>
        <fullName evidence="2">Uncharacterized protein</fullName>
    </submittedName>
</protein>
<dbReference type="HOGENOM" id="CLU_2705143_0_0_1"/>
<accession>A0A067PSD3</accession>
<sequence>MLLTLIKAIPSIRKSIHKAPLILVVARDGTWAYLLISVFFLYDGIFYNFLSLLPRTLILRFVVSPMVSLHTED</sequence>
<keyword evidence="1" id="KW-1133">Transmembrane helix</keyword>
<evidence type="ECO:0000256" key="1">
    <source>
        <dbReference type="SAM" id="Phobius"/>
    </source>
</evidence>
<dbReference type="InParanoid" id="A0A067PSD3"/>
<gene>
    <name evidence="2" type="ORF">JAAARDRAFT_438892</name>
</gene>
<keyword evidence="3" id="KW-1185">Reference proteome</keyword>